<keyword evidence="1" id="KW-0812">Transmembrane</keyword>
<evidence type="ECO:0000313" key="2">
    <source>
        <dbReference type="EMBL" id="QDV21861.1"/>
    </source>
</evidence>
<dbReference type="KEGG" id="ahel:Q31a_01400"/>
<feature type="transmembrane region" description="Helical" evidence="1">
    <location>
        <begin position="71"/>
        <end position="88"/>
    </location>
</feature>
<proteinExistence type="predicted"/>
<dbReference type="AlphaFoldDB" id="A0A518FZV1"/>
<sequence length="107" mass="11828">MWSSPADSKAALGDSFTERPITSALSGCIYAAFVILVSSGMMLVNALFCLTIYSSLPSLGSPAISQRIGQLFYFIMPVALMIIEWNSIDRLTRLFHHEDTTQKDPHD</sequence>
<evidence type="ECO:0000256" key="1">
    <source>
        <dbReference type="SAM" id="Phobius"/>
    </source>
</evidence>
<accession>A0A518FZV1</accession>
<keyword evidence="1" id="KW-1133">Transmembrane helix</keyword>
<reference evidence="2 3" key="1">
    <citation type="submission" date="2019-02" db="EMBL/GenBank/DDBJ databases">
        <title>Deep-cultivation of Planctomycetes and their phenomic and genomic characterization uncovers novel biology.</title>
        <authorList>
            <person name="Wiegand S."/>
            <person name="Jogler M."/>
            <person name="Boedeker C."/>
            <person name="Pinto D."/>
            <person name="Vollmers J."/>
            <person name="Rivas-Marin E."/>
            <person name="Kohn T."/>
            <person name="Peeters S.H."/>
            <person name="Heuer A."/>
            <person name="Rast P."/>
            <person name="Oberbeckmann S."/>
            <person name="Bunk B."/>
            <person name="Jeske O."/>
            <person name="Meyerdierks A."/>
            <person name="Storesund J.E."/>
            <person name="Kallscheuer N."/>
            <person name="Luecker S."/>
            <person name="Lage O.M."/>
            <person name="Pohl T."/>
            <person name="Merkel B.J."/>
            <person name="Hornburger P."/>
            <person name="Mueller R.-W."/>
            <person name="Bruemmer F."/>
            <person name="Labrenz M."/>
            <person name="Spormann A.M."/>
            <person name="Op den Camp H."/>
            <person name="Overmann J."/>
            <person name="Amann R."/>
            <person name="Jetten M.S.M."/>
            <person name="Mascher T."/>
            <person name="Medema M.H."/>
            <person name="Devos D.P."/>
            <person name="Kaster A.-K."/>
            <person name="Ovreas L."/>
            <person name="Rohde M."/>
            <person name="Galperin M.Y."/>
            <person name="Jogler C."/>
        </authorList>
    </citation>
    <scope>NUCLEOTIDE SEQUENCE [LARGE SCALE GENOMIC DNA]</scope>
    <source>
        <strain evidence="2 3">Q31a</strain>
    </source>
</reference>
<gene>
    <name evidence="2" type="ORF">Q31a_01400</name>
</gene>
<dbReference type="EMBL" id="CP036298">
    <property type="protein sequence ID" value="QDV21861.1"/>
    <property type="molecule type" value="Genomic_DNA"/>
</dbReference>
<keyword evidence="1" id="KW-0472">Membrane</keyword>
<evidence type="ECO:0000313" key="3">
    <source>
        <dbReference type="Proteomes" id="UP000318017"/>
    </source>
</evidence>
<dbReference type="RefSeq" id="WP_145072586.1">
    <property type="nucleotide sequence ID" value="NZ_CP036298.1"/>
</dbReference>
<feature type="transmembrane region" description="Helical" evidence="1">
    <location>
        <begin position="29"/>
        <end position="50"/>
    </location>
</feature>
<protein>
    <submittedName>
        <fullName evidence="2">Uncharacterized protein</fullName>
    </submittedName>
</protein>
<organism evidence="2 3">
    <name type="scientific">Aureliella helgolandensis</name>
    <dbReference type="NCBI Taxonomy" id="2527968"/>
    <lineage>
        <taxon>Bacteria</taxon>
        <taxon>Pseudomonadati</taxon>
        <taxon>Planctomycetota</taxon>
        <taxon>Planctomycetia</taxon>
        <taxon>Pirellulales</taxon>
        <taxon>Pirellulaceae</taxon>
        <taxon>Aureliella</taxon>
    </lineage>
</organism>
<name>A0A518FZV1_9BACT</name>
<dbReference type="Proteomes" id="UP000318017">
    <property type="component" value="Chromosome"/>
</dbReference>
<keyword evidence="3" id="KW-1185">Reference proteome</keyword>